<reference evidence="1 2" key="1">
    <citation type="journal article" date="2021" name="Front. Genet.">
        <title>Chromosome-Level Genome Assembly Reveals Significant Gene Expansion in the Toll and IMD Signaling Pathways of Dendrolimus kikuchii.</title>
        <authorList>
            <person name="Zhou J."/>
            <person name="Wu P."/>
            <person name="Xiong Z."/>
            <person name="Liu N."/>
            <person name="Zhao N."/>
            <person name="Ji M."/>
            <person name="Qiu Y."/>
            <person name="Yang B."/>
        </authorList>
    </citation>
    <scope>NUCLEOTIDE SEQUENCE [LARGE SCALE GENOMIC DNA]</scope>
    <source>
        <strain evidence="1">Ann1</strain>
    </source>
</reference>
<organism evidence="1 2">
    <name type="scientific">Dendrolimus kikuchii</name>
    <dbReference type="NCBI Taxonomy" id="765133"/>
    <lineage>
        <taxon>Eukaryota</taxon>
        <taxon>Metazoa</taxon>
        <taxon>Ecdysozoa</taxon>
        <taxon>Arthropoda</taxon>
        <taxon>Hexapoda</taxon>
        <taxon>Insecta</taxon>
        <taxon>Pterygota</taxon>
        <taxon>Neoptera</taxon>
        <taxon>Endopterygota</taxon>
        <taxon>Lepidoptera</taxon>
        <taxon>Glossata</taxon>
        <taxon>Ditrysia</taxon>
        <taxon>Bombycoidea</taxon>
        <taxon>Lasiocampidae</taxon>
        <taxon>Dendrolimus</taxon>
    </lineage>
</organism>
<dbReference type="EMBL" id="CM034395">
    <property type="protein sequence ID" value="KAJ0178931.1"/>
    <property type="molecule type" value="Genomic_DNA"/>
</dbReference>
<proteinExistence type="predicted"/>
<dbReference type="Proteomes" id="UP000824533">
    <property type="component" value="Linkage Group LG09"/>
</dbReference>
<evidence type="ECO:0000313" key="2">
    <source>
        <dbReference type="Proteomes" id="UP000824533"/>
    </source>
</evidence>
<protein>
    <submittedName>
        <fullName evidence="1">Uncharacterized protein</fullName>
    </submittedName>
</protein>
<comment type="caution">
    <text evidence="1">The sequence shown here is derived from an EMBL/GenBank/DDBJ whole genome shotgun (WGS) entry which is preliminary data.</text>
</comment>
<accession>A0ACC1D501</accession>
<keyword evidence="2" id="KW-1185">Reference proteome</keyword>
<evidence type="ECO:0000313" key="1">
    <source>
        <dbReference type="EMBL" id="KAJ0178931.1"/>
    </source>
</evidence>
<name>A0ACC1D501_9NEOP</name>
<gene>
    <name evidence="1" type="ORF">K1T71_005706</name>
</gene>
<sequence>MELECGSAYQSQMKRRGGLTRAISRVGDSAHAQPPLLLLLSILDKMKATRGDQKLEARNLHVTDSFRLLESKTVPNNPRLLVGLSVARNKSEIKSLELDRNLDNQVPKVSRSFHEDELHGYSDVTSCKISDISLESIIWLAHKLGPVLTCRYITRNLLKMLTLCYIGKYNLAPCKSEEKD</sequence>